<dbReference type="GeneID" id="80906449"/>
<evidence type="ECO:0000259" key="15">
    <source>
        <dbReference type="Pfam" id="PF05199"/>
    </source>
</evidence>
<evidence type="ECO:0000256" key="7">
    <source>
        <dbReference type="ARBA" id="ARBA00023166"/>
    </source>
</evidence>
<dbReference type="PANTHER" id="PTHR47470:SF1">
    <property type="entry name" value="FAD-DEPENDENT OXIDOREDUCTASE 2 FAD BINDING DOMAIN-CONTAINING PROTEIN"/>
    <property type="match status" value="1"/>
</dbReference>
<proteinExistence type="predicted"/>
<accession>A0A9W8XVP6</accession>
<organism evidence="16 17">
    <name type="scientific">Didymosphaeria variabile</name>
    <dbReference type="NCBI Taxonomy" id="1932322"/>
    <lineage>
        <taxon>Eukaryota</taxon>
        <taxon>Fungi</taxon>
        <taxon>Dikarya</taxon>
        <taxon>Ascomycota</taxon>
        <taxon>Pezizomycotina</taxon>
        <taxon>Dothideomycetes</taxon>
        <taxon>Pleosporomycetidae</taxon>
        <taxon>Pleosporales</taxon>
        <taxon>Massarineae</taxon>
        <taxon>Didymosphaeriaceae</taxon>
        <taxon>Didymosphaeria</taxon>
    </lineage>
</organism>
<keyword evidence="4" id="KW-0274">FAD</keyword>
<evidence type="ECO:0000313" key="17">
    <source>
        <dbReference type="Proteomes" id="UP001140513"/>
    </source>
</evidence>
<dbReference type="Gene3D" id="3.50.50.60">
    <property type="entry name" value="FAD/NAD(P)-binding domain"/>
    <property type="match status" value="1"/>
</dbReference>
<dbReference type="InterPro" id="IPR036188">
    <property type="entry name" value="FAD/NAD-bd_sf"/>
</dbReference>
<dbReference type="GO" id="GO:0008203">
    <property type="term" value="P:cholesterol metabolic process"/>
    <property type="evidence" value="ECO:0007669"/>
    <property type="project" value="UniProtKB-KW"/>
</dbReference>
<evidence type="ECO:0000256" key="8">
    <source>
        <dbReference type="ARBA" id="ARBA00023221"/>
    </source>
</evidence>
<dbReference type="Pfam" id="PF05199">
    <property type="entry name" value="GMC_oxred_C"/>
    <property type="match status" value="1"/>
</dbReference>
<dbReference type="Proteomes" id="UP001140513">
    <property type="component" value="Unassembled WGS sequence"/>
</dbReference>
<name>A0A9W8XVP6_9PLEO</name>
<evidence type="ECO:0000256" key="2">
    <source>
        <dbReference type="ARBA" id="ARBA00022548"/>
    </source>
</evidence>
<keyword evidence="3" id="KW-0285">Flavoprotein</keyword>
<dbReference type="OrthoDB" id="9974421at2759"/>
<keyword evidence="5" id="KW-0560">Oxidoreductase</keyword>
<dbReference type="EC" id="5.3.3.1" evidence="10"/>
<dbReference type="SUPFAM" id="SSF51905">
    <property type="entry name" value="FAD/NAD(P)-binding domain"/>
    <property type="match status" value="1"/>
</dbReference>
<gene>
    <name evidence="16" type="ORF">N0V89_002919</name>
</gene>
<evidence type="ECO:0000256" key="12">
    <source>
        <dbReference type="ARBA" id="ARBA00049723"/>
    </source>
</evidence>
<evidence type="ECO:0000256" key="6">
    <source>
        <dbReference type="ARBA" id="ARBA00023098"/>
    </source>
</evidence>
<dbReference type="GO" id="GO:0004769">
    <property type="term" value="F:steroid Delta-isomerase activity"/>
    <property type="evidence" value="ECO:0007669"/>
    <property type="project" value="UniProtKB-EC"/>
</dbReference>
<evidence type="ECO:0000256" key="4">
    <source>
        <dbReference type="ARBA" id="ARBA00022827"/>
    </source>
</evidence>
<dbReference type="InterPro" id="IPR052542">
    <property type="entry name" value="Cholesterol_Oxidase"/>
</dbReference>
<keyword evidence="9" id="KW-0413">Isomerase</keyword>
<dbReference type="InterPro" id="IPR007867">
    <property type="entry name" value="GMC_OxRtase_C"/>
</dbReference>
<evidence type="ECO:0000256" key="10">
    <source>
        <dbReference type="ARBA" id="ARBA00038856"/>
    </source>
</evidence>
<evidence type="ECO:0000313" key="16">
    <source>
        <dbReference type="EMBL" id="KAJ4358337.1"/>
    </source>
</evidence>
<dbReference type="EMBL" id="JAPEUX010000002">
    <property type="protein sequence ID" value="KAJ4358337.1"/>
    <property type="molecule type" value="Genomic_DNA"/>
</dbReference>
<evidence type="ECO:0000256" key="5">
    <source>
        <dbReference type="ARBA" id="ARBA00023002"/>
    </source>
</evidence>
<comment type="pathway">
    <text evidence="11">Steroid metabolism; cholesterol degradation.</text>
</comment>
<evidence type="ECO:0000256" key="1">
    <source>
        <dbReference type="ARBA" id="ARBA00001974"/>
    </source>
</evidence>
<keyword evidence="17" id="KW-1185">Reference proteome</keyword>
<comment type="cofactor">
    <cofactor evidence="1">
        <name>FAD</name>
        <dbReference type="ChEBI" id="CHEBI:57692"/>
    </cofactor>
</comment>
<sequence>MSHDSNEAILTMTGDKPYLQFTGVGRTQRVKNVREVLKTASSAIGGTLIDAPFYASNKEQITVHPLGGAIMSSDGTGRRGAVDHMGRIFVGEGAEVHHGLLCVDAAVIPTALGVNPFATITALAERICEMLLHEKQWPVDETENGTIDLFENPKVCHAIEPGLSHYDGSQADGAGVRFTEVMDGYIHIGGNIVDFDVAHNVAKRAASSASLYITVDTFSLDNLTSLSDNASIATGTFSCGALSQSPLMVLRGQAQFFTTDDQISDGTDLVYKLTMLSAEGTTYLLHGYKNVDSTMAFSASMSWKATTTLYTTVTHFDGTLAGRGILRISWRNFIDEIQSFGTPAHHNGARGTILAPFRFLTQFAKKTAEYFFSPLRPLQFPDKSTSGYFPKALPAKIVELRAEDGVQTVLKVWHPPSETTKRSMPVLFIPGASVDDQIFSLPTIQVNAIEYFTGLGYTCYVSTLRFGISPAAKVGYTAYDARADVKAAMEYVREEENGKKFYVICHCLGSIATGMALLTGTANAEWIQGMTASQVFMHLRFGKINSIKSRTQALQILYKTPHLALN</sequence>
<dbReference type="EC" id="1.1.3.6" evidence="12"/>
<keyword evidence="8" id="KW-0753">Steroid metabolism</keyword>
<evidence type="ECO:0000256" key="14">
    <source>
        <dbReference type="ARBA" id="ARBA00049778"/>
    </source>
</evidence>
<keyword evidence="6" id="KW-0443">Lipid metabolism</keyword>
<evidence type="ECO:0000256" key="11">
    <source>
        <dbReference type="ARBA" id="ARBA00049645"/>
    </source>
</evidence>
<dbReference type="GO" id="GO:0016995">
    <property type="term" value="F:cholesterol oxidase activity"/>
    <property type="evidence" value="ECO:0007669"/>
    <property type="project" value="UniProtKB-EC"/>
</dbReference>
<evidence type="ECO:0000256" key="13">
    <source>
        <dbReference type="ARBA" id="ARBA00049744"/>
    </source>
</evidence>
<evidence type="ECO:0000256" key="9">
    <source>
        <dbReference type="ARBA" id="ARBA00023235"/>
    </source>
</evidence>
<dbReference type="RefSeq" id="XP_056075196.1">
    <property type="nucleotide sequence ID" value="XM_056211723.1"/>
</dbReference>
<dbReference type="SUPFAM" id="SSF53474">
    <property type="entry name" value="alpha/beta-Hydrolases"/>
    <property type="match status" value="1"/>
</dbReference>
<evidence type="ECO:0000256" key="3">
    <source>
        <dbReference type="ARBA" id="ARBA00022630"/>
    </source>
</evidence>
<comment type="caution">
    <text evidence="16">The sequence shown here is derived from an EMBL/GenBank/DDBJ whole genome shotgun (WGS) entry which is preliminary data.</text>
</comment>
<keyword evidence="7" id="KW-1207">Sterol metabolism</keyword>
<dbReference type="InterPro" id="IPR029058">
    <property type="entry name" value="AB_hydrolase_fold"/>
</dbReference>
<keyword evidence="2" id="KW-0153">Cholesterol metabolism</keyword>
<feature type="domain" description="Glucose-methanol-choline oxidoreductase C-terminal" evidence="15">
    <location>
        <begin position="54"/>
        <end position="124"/>
    </location>
</feature>
<dbReference type="PANTHER" id="PTHR47470">
    <property type="entry name" value="CHOLESTEROL OXIDASE"/>
    <property type="match status" value="1"/>
</dbReference>
<protein>
    <recommendedName>
        <fullName evidence="13">Cholesterol oxidase</fullName>
        <ecNumber evidence="12">1.1.3.6</ecNumber>
        <ecNumber evidence="10">5.3.3.1</ecNumber>
    </recommendedName>
    <alternativeName>
        <fullName evidence="14">Cholesterol isomerase</fullName>
    </alternativeName>
</protein>
<reference evidence="16" key="1">
    <citation type="submission" date="2022-10" db="EMBL/GenBank/DDBJ databases">
        <title>Tapping the CABI collections for fungal endophytes: first genome assemblies for Collariella, Neodidymelliopsis, Ascochyta clinopodiicola, Didymella pomorum, Didymosphaeria variabile, Neocosmospora piperis and Neocucurbitaria cava.</title>
        <authorList>
            <person name="Hill R."/>
        </authorList>
    </citation>
    <scope>NUCLEOTIDE SEQUENCE</scope>
    <source>
        <strain evidence="16">IMI 356815</strain>
    </source>
</reference>
<dbReference type="Gene3D" id="3.40.50.1820">
    <property type="entry name" value="alpha/beta hydrolase"/>
    <property type="match status" value="1"/>
</dbReference>
<dbReference type="AlphaFoldDB" id="A0A9W8XVP6"/>